<comment type="caution">
    <text evidence="1">The sequence shown here is derived from an EMBL/GenBank/DDBJ whole genome shotgun (WGS) entry which is preliminary data.</text>
</comment>
<dbReference type="AlphaFoldDB" id="A0A2M6T1G1"/>
<organism evidence="1 2">
    <name type="scientific">Candidatus Nealsonbacteria bacterium CG08_land_8_20_14_0_20_43_11</name>
    <dbReference type="NCBI Taxonomy" id="1974706"/>
    <lineage>
        <taxon>Bacteria</taxon>
        <taxon>Candidatus Nealsoniibacteriota</taxon>
    </lineage>
</organism>
<dbReference type="InterPro" id="IPR026350">
    <property type="entry name" value="GxxExxY"/>
</dbReference>
<proteinExistence type="predicted"/>
<gene>
    <name evidence="1" type="ORF">COT34_00635</name>
</gene>
<dbReference type="EMBL" id="PEYE01000011">
    <property type="protein sequence ID" value="PIS39014.1"/>
    <property type="molecule type" value="Genomic_DNA"/>
</dbReference>
<reference evidence="2" key="1">
    <citation type="submission" date="2017-09" db="EMBL/GenBank/DDBJ databases">
        <title>Depth-based differentiation of microbial function through sediment-hosted aquifers and enrichment of novel symbionts in the deep terrestrial subsurface.</title>
        <authorList>
            <person name="Probst A.J."/>
            <person name="Ladd B."/>
            <person name="Jarett J.K."/>
            <person name="Geller-Mcgrath D.E."/>
            <person name="Sieber C.M.K."/>
            <person name="Emerson J.B."/>
            <person name="Anantharaman K."/>
            <person name="Thomas B.C."/>
            <person name="Malmstrom R."/>
            <person name="Stieglmeier M."/>
            <person name="Klingl A."/>
            <person name="Woyke T."/>
            <person name="Ryan C.M."/>
            <person name="Banfield J.F."/>
        </authorList>
    </citation>
    <scope>NUCLEOTIDE SEQUENCE [LARGE SCALE GENOMIC DNA]</scope>
</reference>
<evidence type="ECO:0000313" key="2">
    <source>
        <dbReference type="Proteomes" id="UP000229390"/>
    </source>
</evidence>
<accession>A0A2M6T1G1</accession>
<dbReference type="Proteomes" id="UP000229390">
    <property type="component" value="Unassembled WGS sequence"/>
</dbReference>
<protein>
    <recommendedName>
        <fullName evidence="3">GxxExxY protein</fullName>
    </recommendedName>
</protein>
<dbReference type="NCBIfam" id="TIGR04256">
    <property type="entry name" value="GxxExxY"/>
    <property type="match status" value="1"/>
</dbReference>
<evidence type="ECO:0008006" key="3">
    <source>
        <dbReference type="Google" id="ProtNLM"/>
    </source>
</evidence>
<sequence length="90" mass="10646">MSFRLKELNLNFKEQVPVQLDFQNNKIGEYYLDFVIDDKIALEIKQGERFLKNNIEQLYAYLKTAKLKLGILANFTPKGLQFKRIVNIYS</sequence>
<name>A0A2M6T1G1_9BACT</name>
<evidence type="ECO:0000313" key="1">
    <source>
        <dbReference type="EMBL" id="PIS39014.1"/>
    </source>
</evidence>
<dbReference type="Pfam" id="PF13366">
    <property type="entry name" value="PDDEXK_3"/>
    <property type="match status" value="1"/>
</dbReference>